<protein>
    <submittedName>
        <fullName evidence="5">Molybdate ABC transporter substrate-binding protein</fullName>
    </submittedName>
</protein>
<dbReference type="CDD" id="cd13537">
    <property type="entry name" value="PBP2_YvgL_like"/>
    <property type="match status" value="1"/>
</dbReference>
<feature type="signal peptide" evidence="4">
    <location>
        <begin position="1"/>
        <end position="22"/>
    </location>
</feature>
<dbReference type="InterPro" id="IPR005950">
    <property type="entry name" value="ModA"/>
</dbReference>
<reference evidence="5 6" key="1">
    <citation type="submission" date="2020-08" db="EMBL/GenBank/DDBJ databases">
        <authorList>
            <person name="Liu C."/>
            <person name="Sun Q."/>
        </authorList>
    </citation>
    <scope>NUCLEOTIDE SEQUENCE [LARGE SCALE GENOMIC DNA]</scope>
    <source>
        <strain evidence="5 6">NSJ-18</strain>
    </source>
</reference>
<dbReference type="PANTHER" id="PTHR30632">
    <property type="entry name" value="MOLYBDATE-BINDING PERIPLASMIC PROTEIN"/>
    <property type="match status" value="1"/>
</dbReference>
<dbReference type="InterPro" id="IPR041879">
    <property type="entry name" value="YvgL-like_PBP2"/>
</dbReference>
<name>A0ABR7JND2_9FIRM</name>
<keyword evidence="3 4" id="KW-0732">Signal</keyword>
<accession>A0ABR7JND2</accession>
<dbReference type="Gene3D" id="3.40.190.10">
    <property type="entry name" value="Periplasmic binding protein-like II"/>
    <property type="match status" value="2"/>
</dbReference>
<comment type="similarity">
    <text evidence="1">Belongs to the bacterial solute-binding protein ModA family.</text>
</comment>
<keyword evidence="6" id="KW-1185">Reference proteome</keyword>
<evidence type="ECO:0000256" key="4">
    <source>
        <dbReference type="SAM" id="SignalP"/>
    </source>
</evidence>
<dbReference type="PROSITE" id="PS51257">
    <property type="entry name" value="PROKAR_LIPOPROTEIN"/>
    <property type="match status" value="1"/>
</dbReference>
<evidence type="ECO:0000256" key="1">
    <source>
        <dbReference type="ARBA" id="ARBA00009175"/>
    </source>
</evidence>
<dbReference type="EMBL" id="JACRWE010000003">
    <property type="protein sequence ID" value="MBC5996418.1"/>
    <property type="molecule type" value="Genomic_DNA"/>
</dbReference>
<feature type="chain" id="PRO_5046383242" evidence="4">
    <location>
        <begin position="23"/>
        <end position="266"/>
    </location>
</feature>
<dbReference type="RefSeq" id="WP_153972986.1">
    <property type="nucleotide sequence ID" value="NZ_JACRWE010000003.1"/>
</dbReference>
<keyword evidence="2" id="KW-0479">Metal-binding</keyword>
<evidence type="ECO:0000256" key="2">
    <source>
        <dbReference type="ARBA" id="ARBA00022723"/>
    </source>
</evidence>
<sequence>MKFKRIAITLAFSLIVSLGFVGCNTSDIKNKDNKSQENVELNISAAASLKEAMTKIEEEYKKVNENVTLVVNYGASGSLQQQIEQGAPCDVFISAGQKQMKALDEAGLLLEGTYKDLLENDLVLIASKDSDISSIDDLNTNKVKHIAVGEPNSVPAGKYADEVLTNLDLKDKITDKLVFAKDVKEVLAWTQSENAEVGFVYYSDTINSDSIKIVETTPSTSHSAIIYPIAVIKESKKVEASKEFEDFLLSTDGQSILKDFGYKSVE</sequence>
<organism evidence="5 6">
    <name type="scientific">Romboutsia faecis</name>
    <dbReference type="NCBI Taxonomy" id="2764597"/>
    <lineage>
        <taxon>Bacteria</taxon>
        <taxon>Bacillati</taxon>
        <taxon>Bacillota</taxon>
        <taxon>Clostridia</taxon>
        <taxon>Peptostreptococcales</taxon>
        <taxon>Peptostreptococcaceae</taxon>
        <taxon>Romboutsia</taxon>
    </lineage>
</organism>
<dbReference type="PIRSF" id="PIRSF004846">
    <property type="entry name" value="ModA"/>
    <property type="match status" value="1"/>
</dbReference>
<dbReference type="PANTHER" id="PTHR30632:SF0">
    <property type="entry name" value="SULFATE-BINDING PROTEIN"/>
    <property type="match status" value="1"/>
</dbReference>
<dbReference type="InterPro" id="IPR050682">
    <property type="entry name" value="ModA/WtpA"/>
</dbReference>
<dbReference type="Proteomes" id="UP000609849">
    <property type="component" value="Unassembled WGS sequence"/>
</dbReference>
<evidence type="ECO:0000256" key="3">
    <source>
        <dbReference type="ARBA" id="ARBA00022729"/>
    </source>
</evidence>
<gene>
    <name evidence="5" type="primary">modA</name>
    <name evidence="5" type="ORF">H8923_06550</name>
</gene>
<dbReference type="Pfam" id="PF13531">
    <property type="entry name" value="SBP_bac_11"/>
    <property type="match status" value="1"/>
</dbReference>
<evidence type="ECO:0000313" key="6">
    <source>
        <dbReference type="Proteomes" id="UP000609849"/>
    </source>
</evidence>
<comment type="caution">
    <text evidence="5">The sequence shown here is derived from an EMBL/GenBank/DDBJ whole genome shotgun (WGS) entry which is preliminary data.</text>
</comment>
<proteinExistence type="inferred from homology"/>
<dbReference type="NCBIfam" id="TIGR01256">
    <property type="entry name" value="modA"/>
    <property type="match status" value="1"/>
</dbReference>
<evidence type="ECO:0000313" key="5">
    <source>
        <dbReference type="EMBL" id="MBC5996418.1"/>
    </source>
</evidence>
<dbReference type="SUPFAM" id="SSF53850">
    <property type="entry name" value="Periplasmic binding protein-like II"/>
    <property type="match status" value="1"/>
</dbReference>